<dbReference type="EMBL" id="JADEYP010000009">
    <property type="protein sequence ID" value="MCA5004834.1"/>
    <property type="molecule type" value="Genomic_DNA"/>
</dbReference>
<protein>
    <recommendedName>
        <fullName evidence="3">DUF5017 domain-containing protein</fullName>
    </recommendedName>
</protein>
<evidence type="ECO:0000313" key="2">
    <source>
        <dbReference type="Proteomes" id="UP001165302"/>
    </source>
</evidence>
<dbReference type="RefSeq" id="WP_225552222.1">
    <property type="nucleotide sequence ID" value="NZ_JADEYP010000009.1"/>
</dbReference>
<organism evidence="1 2">
    <name type="scientific">Sphingobacterium bovistauri</name>
    <dbReference type="NCBI Taxonomy" id="2781959"/>
    <lineage>
        <taxon>Bacteria</taxon>
        <taxon>Pseudomonadati</taxon>
        <taxon>Bacteroidota</taxon>
        <taxon>Sphingobacteriia</taxon>
        <taxon>Sphingobacteriales</taxon>
        <taxon>Sphingobacteriaceae</taxon>
        <taxon>Sphingobacterium</taxon>
    </lineage>
</organism>
<reference evidence="1" key="1">
    <citation type="submission" date="2020-10" db="EMBL/GenBank/DDBJ databases">
        <authorList>
            <person name="Lu T."/>
            <person name="Wang Q."/>
            <person name="Han X."/>
        </authorList>
    </citation>
    <scope>NUCLEOTIDE SEQUENCE</scope>
    <source>
        <strain evidence="1">WQ 366</strain>
    </source>
</reference>
<accession>A0ABS7Z3U8</accession>
<keyword evidence="2" id="KW-1185">Reference proteome</keyword>
<dbReference type="PROSITE" id="PS51257">
    <property type="entry name" value="PROKAR_LIPOPROTEIN"/>
    <property type="match status" value="1"/>
</dbReference>
<comment type="caution">
    <text evidence="1">The sequence shown here is derived from an EMBL/GenBank/DDBJ whole genome shotgun (WGS) entry which is preliminary data.</text>
</comment>
<dbReference type="Proteomes" id="UP001165302">
    <property type="component" value="Unassembled WGS sequence"/>
</dbReference>
<evidence type="ECO:0008006" key="3">
    <source>
        <dbReference type="Google" id="ProtNLM"/>
    </source>
</evidence>
<gene>
    <name evidence="1" type="ORF">IPZ78_06665</name>
</gene>
<name>A0ABS7Z3U8_9SPHI</name>
<sequence length="378" mass="42613">MKKILYIALALSFGTLFQSCDPMKDIYTELDQNAIDKSGIQDLEFEMTKSEYDLLRGVENASTPFANQYFNSEDSAKVLIPVILSKKFQYLGEKSTAKVTYNLGNRNLKLSTIYPYKADDATYVAVTGGTRFKNFNSEAQILAGVKYFHKTPKQGDWVKITYIWSATNTETTSSVIYLNGNWYVSYELLAADYTAMQQGFANFSVKETAELYLPVFMKAKYPYILTEGYTLPVIYILRLSSSNINPTVALMKYQGGQWVVNSGSDKALMQFAVTKGVWLADNTIKYTITADEHRNEVSKYVDDAAAKASIAQYGNFDLKLFTSRAMLLSALTKFTKAKFPNSAVGQRYLLTYRTFNPNSTATIWLELGEDGNYVEKLD</sequence>
<evidence type="ECO:0000313" key="1">
    <source>
        <dbReference type="EMBL" id="MCA5004834.1"/>
    </source>
</evidence>
<proteinExistence type="predicted"/>